<comment type="caution">
    <text evidence="1">The sequence shown here is derived from an EMBL/GenBank/DDBJ whole genome shotgun (WGS) entry which is preliminary data.</text>
</comment>
<name>A0A813BHV1_9DINO</name>
<accession>A0A813BHV1</accession>
<dbReference type="AlphaFoldDB" id="A0A813BHV1"/>
<sequence length="90" mass="10119">MIWVGYIRFFGERYGVGPTRQSYPELDNTGIRYPPPVSEQGQFEINDTILVPDLLGPEEEARQMIYLAEGHSYTVRLADIAAPANSTCPE</sequence>
<proteinExistence type="predicted"/>
<keyword evidence="2" id="KW-1185">Reference proteome</keyword>
<gene>
    <name evidence="1" type="ORF">SNEC2469_LOCUS30354</name>
</gene>
<evidence type="ECO:0000313" key="1">
    <source>
        <dbReference type="EMBL" id="CAE7901376.1"/>
    </source>
</evidence>
<protein>
    <submittedName>
        <fullName evidence="1">Uncharacterized protein</fullName>
    </submittedName>
</protein>
<reference evidence="1" key="1">
    <citation type="submission" date="2021-02" db="EMBL/GenBank/DDBJ databases">
        <authorList>
            <person name="Dougan E. K."/>
            <person name="Rhodes N."/>
            <person name="Thang M."/>
            <person name="Chan C."/>
        </authorList>
    </citation>
    <scope>NUCLEOTIDE SEQUENCE</scope>
</reference>
<evidence type="ECO:0000313" key="2">
    <source>
        <dbReference type="Proteomes" id="UP000601435"/>
    </source>
</evidence>
<dbReference type="EMBL" id="CAJNJA010070630">
    <property type="protein sequence ID" value="CAE7901376.1"/>
    <property type="molecule type" value="Genomic_DNA"/>
</dbReference>
<dbReference type="Proteomes" id="UP000601435">
    <property type="component" value="Unassembled WGS sequence"/>
</dbReference>
<dbReference type="OrthoDB" id="407945at2759"/>
<organism evidence="1 2">
    <name type="scientific">Symbiodinium necroappetens</name>
    <dbReference type="NCBI Taxonomy" id="1628268"/>
    <lineage>
        <taxon>Eukaryota</taxon>
        <taxon>Sar</taxon>
        <taxon>Alveolata</taxon>
        <taxon>Dinophyceae</taxon>
        <taxon>Suessiales</taxon>
        <taxon>Symbiodiniaceae</taxon>
        <taxon>Symbiodinium</taxon>
    </lineage>
</organism>